<organism evidence="2 3">
    <name type="scientific">Carpediemonas membranifera</name>
    <dbReference type="NCBI Taxonomy" id="201153"/>
    <lineage>
        <taxon>Eukaryota</taxon>
        <taxon>Metamonada</taxon>
        <taxon>Carpediemonas-like organisms</taxon>
        <taxon>Carpediemonas</taxon>
    </lineage>
</organism>
<evidence type="ECO:0000313" key="3">
    <source>
        <dbReference type="Proteomes" id="UP000717585"/>
    </source>
</evidence>
<feature type="compositionally biased region" description="Low complexity" evidence="1">
    <location>
        <begin position="213"/>
        <end position="224"/>
    </location>
</feature>
<feature type="compositionally biased region" description="Basic and acidic residues" evidence="1">
    <location>
        <begin position="97"/>
        <end position="107"/>
    </location>
</feature>
<accession>A0A8J6E8D8</accession>
<dbReference type="InterPro" id="IPR027968">
    <property type="entry name" value="JHY"/>
</dbReference>
<dbReference type="Proteomes" id="UP000717585">
    <property type="component" value="Unassembled WGS sequence"/>
</dbReference>
<gene>
    <name evidence="2" type="ORF">J8273_6544</name>
</gene>
<evidence type="ECO:0000256" key="1">
    <source>
        <dbReference type="SAM" id="MobiDB-lite"/>
    </source>
</evidence>
<feature type="region of interest" description="Disordered" evidence="1">
    <location>
        <begin position="1"/>
        <end position="74"/>
    </location>
</feature>
<feature type="compositionally biased region" description="Low complexity" evidence="1">
    <location>
        <begin position="41"/>
        <end position="58"/>
    </location>
</feature>
<comment type="caution">
    <text evidence="2">The sequence shown here is derived from an EMBL/GenBank/DDBJ whole genome shotgun (WGS) entry which is preliminary data.</text>
</comment>
<feature type="compositionally biased region" description="Polar residues" evidence="1">
    <location>
        <begin position="12"/>
        <end position="26"/>
    </location>
</feature>
<proteinExistence type="predicted"/>
<feature type="compositionally biased region" description="Basic and acidic residues" evidence="1">
    <location>
        <begin position="1"/>
        <end position="11"/>
    </location>
</feature>
<dbReference type="OrthoDB" id="10668629at2759"/>
<evidence type="ECO:0000313" key="2">
    <source>
        <dbReference type="EMBL" id="KAG9391765.1"/>
    </source>
</evidence>
<dbReference type="Pfam" id="PF15261">
    <property type="entry name" value="JHY"/>
    <property type="match status" value="1"/>
</dbReference>
<feature type="region of interest" description="Disordered" evidence="1">
    <location>
        <begin position="86"/>
        <end position="107"/>
    </location>
</feature>
<reference evidence="2" key="1">
    <citation type="submission" date="2021-05" db="EMBL/GenBank/DDBJ databases">
        <title>A free-living protist that lacks canonical eukaryotic 1 DNA replication and segregation systems.</title>
        <authorList>
            <person name="Salas-Leiva D.E."/>
            <person name="Tromer E.C."/>
            <person name="Curtis B.A."/>
            <person name="Jerlstrom-Hultqvist J."/>
            <person name="Kolisko M."/>
            <person name="Yi Z."/>
            <person name="Salas-Leiva J.S."/>
            <person name="Gallot-Lavallee L."/>
            <person name="Kops G.J.P.L."/>
            <person name="Archibald J.M."/>
            <person name="Simpson A.G.B."/>
            <person name="Roger A.J."/>
        </authorList>
    </citation>
    <scope>NUCLEOTIDE SEQUENCE</scope>
    <source>
        <strain evidence="2">BICM</strain>
    </source>
</reference>
<dbReference type="EMBL" id="JAHDYR010000053">
    <property type="protein sequence ID" value="KAG9391765.1"/>
    <property type="molecule type" value="Genomic_DNA"/>
</dbReference>
<feature type="region of interest" description="Disordered" evidence="1">
    <location>
        <begin position="190"/>
        <end position="224"/>
    </location>
</feature>
<sequence>MLSKSSDDGEQTHNMSRRSSGASSFEQKFANKITTVKRDGTFSATSQSSTQRSTTSDIQSKKPRRRVDYKPYSVSDYEAMQERIRNQGVARLGPDLENERTKAAREHREKMMEYSKTVGQVHKQAGLPQRPKRDKKMVYAVVDGKGTWQQSQDAAMKRVKAKEYADTHVPRPVPARRTMTKPTFAFGSTQRARTLDDTDSPQRISRARDGLGDSDSGSGRLGLDGQEDVSLAALEQRHEAELAAVDDIMAEFS</sequence>
<protein>
    <submittedName>
        <fullName evidence="2">Uncharacterized protein</fullName>
    </submittedName>
</protein>
<dbReference type="AlphaFoldDB" id="A0A8J6E8D8"/>
<name>A0A8J6E8D8_9EUKA</name>
<keyword evidence="3" id="KW-1185">Reference proteome</keyword>